<feature type="compositionally biased region" description="Polar residues" evidence="1">
    <location>
        <begin position="173"/>
        <end position="184"/>
    </location>
</feature>
<accession>A0A1R3K3A7</accession>
<dbReference type="PANTHER" id="PTHR31169:SF33">
    <property type="entry name" value="CELL DIVISION CYCLE-ASSOCIATED 7-LIKE PROTEIN"/>
    <property type="match status" value="1"/>
</dbReference>
<proteinExistence type="predicted"/>
<sequence length="184" mass="19983">MARGRKRGGSSAEKENGGEAMTENGNGGGGGEYEKVREQRIKENREKMEKLGIFNLSQKLKPPPPPPKIPKTSSSKDKALAQLPSRHRRLLAIILNAANAARSKANSVEIACTRVVAAELMGGNQLVKKLGFKSVAHYLIQTHRGQEKTESLVSEDEEPPVLMLDETSDMDENSSGSSDSEVDE</sequence>
<evidence type="ECO:0000313" key="3">
    <source>
        <dbReference type="Proteomes" id="UP000187203"/>
    </source>
</evidence>
<reference evidence="3" key="1">
    <citation type="submission" date="2013-09" db="EMBL/GenBank/DDBJ databases">
        <title>Corchorus olitorius genome sequencing.</title>
        <authorList>
            <person name="Alam M."/>
            <person name="Haque M.S."/>
            <person name="Islam M.S."/>
            <person name="Emdad E.M."/>
            <person name="Islam M.M."/>
            <person name="Ahmed B."/>
            <person name="Halim A."/>
            <person name="Hossen Q.M.M."/>
            <person name="Hossain M.Z."/>
            <person name="Ahmed R."/>
            <person name="Khan M.M."/>
            <person name="Islam R."/>
            <person name="Rashid M.M."/>
            <person name="Khan S.A."/>
            <person name="Rahman M.S."/>
            <person name="Alam M."/>
            <person name="Yahiya A.S."/>
            <person name="Khan M.S."/>
            <person name="Azam M.S."/>
            <person name="Haque T."/>
            <person name="Lashkar M.Z.H."/>
            <person name="Akhand A.I."/>
            <person name="Morshed G."/>
            <person name="Roy S."/>
            <person name="Uddin K.S."/>
            <person name="Rabeya T."/>
            <person name="Hossain A.S."/>
            <person name="Chowdhury A."/>
            <person name="Snigdha A.R."/>
            <person name="Mortoza M.S."/>
            <person name="Matin S.A."/>
            <person name="Hoque S.M.E."/>
            <person name="Islam M.K."/>
            <person name="Roy D.K."/>
            <person name="Haider R."/>
            <person name="Moosa M.M."/>
            <person name="Elias S.M."/>
            <person name="Hasan A.M."/>
            <person name="Jahan S."/>
            <person name="Shafiuddin M."/>
            <person name="Mahmood N."/>
            <person name="Shommy N.S."/>
        </authorList>
    </citation>
    <scope>NUCLEOTIDE SEQUENCE [LARGE SCALE GENOMIC DNA]</scope>
    <source>
        <strain evidence="3">cv. O-4</strain>
    </source>
</reference>
<dbReference type="PANTHER" id="PTHR31169">
    <property type="entry name" value="OS05G0300700 PROTEIN"/>
    <property type="match status" value="1"/>
</dbReference>
<name>A0A1R3K3A7_9ROSI</name>
<keyword evidence="3" id="KW-1185">Reference proteome</keyword>
<organism evidence="2 3">
    <name type="scientific">Corchorus olitorius</name>
    <dbReference type="NCBI Taxonomy" id="93759"/>
    <lineage>
        <taxon>Eukaryota</taxon>
        <taxon>Viridiplantae</taxon>
        <taxon>Streptophyta</taxon>
        <taxon>Embryophyta</taxon>
        <taxon>Tracheophyta</taxon>
        <taxon>Spermatophyta</taxon>
        <taxon>Magnoliopsida</taxon>
        <taxon>eudicotyledons</taxon>
        <taxon>Gunneridae</taxon>
        <taxon>Pentapetalae</taxon>
        <taxon>rosids</taxon>
        <taxon>malvids</taxon>
        <taxon>Malvales</taxon>
        <taxon>Malvaceae</taxon>
        <taxon>Grewioideae</taxon>
        <taxon>Apeibeae</taxon>
        <taxon>Corchorus</taxon>
    </lineage>
</organism>
<evidence type="ECO:0000313" key="2">
    <source>
        <dbReference type="EMBL" id="OMP01579.1"/>
    </source>
</evidence>
<gene>
    <name evidence="2" type="ORF">COLO4_11737</name>
</gene>
<dbReference type="GO" id="GO:0006355">
    <property type="term" value="P:regulation of DNA-templated transcription"/>
    <property type="evidence" value="ECO:0007669"/>
    <property type="project" value="InterPro"/>
</dbReference>
<feature type="compositionally biased region" description="Basic and acidic residues" evidence="1">
    <location>
        <begin position="32"/>
        <end position="50"/>
    </location>
</feature>
<feature type="region of interest" description="Disordered" evidence="1">
    <location>
        <begin position="144"/>
        <end position="184"/>
    </location>
</feature>
<dbReference type="AlphaFoldDB" id="A0A1R3K3A7"/>
<dbReference type="InterPro" id="IPR040221">
    <property type="entry name" value="CDCA7/CDA7L"/>
</dbReference>
<protein>
    <submittedName>
        <fullName evidence="2">Uncharacterized protein</fullName>
    </submittedName>
</protein>
<dbReference type="Proteomes" id="UP000187203">
    <property type="component" value="Unassembled WGS sequence"/>
</dbReference>
<comment type="caution">
    <text evidence="2">The sequence shown here is derived from an EMBL/GenBank/DDBJ whole genome shotgun (WGS) entry which is preliminary data.</text>
</comment>
<feature type="region of interest" description="Disordered" evidence="1">
    <location>
        <begin position="1"/>
        <end position="76"/>
    </location>
</feature>
<evidence type="ECO:0000256" key="1">
    <source>
        <dbReference type="SAM" id="MobiDB-lite"/>
    </source>
</evidence>
<dbReference type="EMBL" id="AWUE01014740">
    <property type="protein sequence ID" value="OMP01579.1"/>
    <property type="molecule type" value="Genomic_DNA"/>
</dbReference>
<dbReference type="GO" id="GO:0005634">
    <property type="term" value="C:nucleus"/>
    <property type="evidence" value="ECO:0007669"/>
    <property type="project" value="TreeGrafter"/>
</dbReference>